<dbReference type="Proteomes" id="UP000676310">
    <property type="component" value="Unassembled WGS sequence"/>
</dbReference>
<evidence type="ECO:0000259" key="2">
    <source>
        <dbReference type="Pfam" id="PF12146"/>
    </source>
</evidence>
<evidence type="ECO:0000256" key="1">
    <source>
        <dbReference type="ARBA" id="ARBA00029464"/>
    </source>
</evidence>
<accession>A0A8J2MZL6</accession>
<evidence type="ECO:0000313" key="3">
    <source>
        <dbReference type="EMBL" id="CAG5158104.1"/>
    </source>
</evidence>
<dbReference type="Gene3D" id="3.40.50.1820">
    <property type="entry name" value="alpha/beta hydrolase"/>
    <property type="match status" value="1"/>
</dbReference>
<keyword evidence="4" id="KW-1185">Reference proteome</keyword>
<dbReference type="PANTHER" id="PTHR47751:SF2">
    <property type="entry name" value="DLTD N-TERMINAL DOMAIN PROTEIN (AFU_ORTHOLOGUE AFUA_8G00380)-RELATED"/>
    <property type="match status" value="1"/>
</dbReference>
<gene>
    <name evidence="3" type="ORF">ALTATR162_LOCUS4985</name>
</gene>
<comment type="caution">
    <text evidence="3">The sequence shown here is derived from an EMBL/GenBank/DDBJ whole genome shotgun (WGS) entry which is preliminary data.</text>
</comment>
<dbReference type="InterPro" id="IPR029058">
    <property type="entry name" value="AB_hydrolase_fold"/>
</dbReference>
<dbReference type="EMBL" id="CAJRGZ010000018">
    <property type="protein sequence ID" value="CAG5158104.1"/>
    <property type="molecule type" value="Genomic_DNA"/>
</dbReference>
<dbReference type="AlphaFoldDB" id="A0A8J2MZL6"/>
<evidence type="ECO:0000313" key="4">
    <source>
        <dbReference type="Proteomes" id="UP000676310"/>
    </source>
</evidence>
<dbReference type="Pfam" id="PF12146">
    <property type="entry name" value="Hydrolase_4"/>
    <property type="match status" value="1"/>
</dbReference>
<dbReference type="GeneID" id="67016712"/>
<sequence>MAPSSPHRVVECKTIDGTDISGWLYEVPGLAPAIIMSHGFNCVKEMALPDVAELFHALGYNVLLYDARSVGNSGGTPRNLVNPLQFAEDLSDVYTYVSRLPTVDATKIILWGLSFGSVVSACNAAVDHRAKAVIMVCPLFSYVQPSREDAAFAQVIKDRVSQLRGNEPYSLQPFSPDGTNPIGMAGSGGPGGDEAYHFMQLAAEKGAEGFRDRIALQTYQKLALFRPKECLDMIRCPVMTVIPEFDDISSPQEQAESVARIKAPSQVYWAKGKGHLNVVTGEDVGQLVTDMDAFIKAVLRGDTQAFVKAP</sequence>
<organism evidence="3 4">
    <name type="scientific">Alternaria atra</name>
    <dbReference type="NCBI Taxonomy" id="119953"/>
    <lineage>
        <taxon>Eukaryota</taxon>
        <taxon>Fungi</taxon>
        <taxon>Dikarya</taxon>
        <taxon>Ascomycota</taxon>
        <taxon>Pezizomycotina</taxon>
        <taxon>Dothideomycetes</taxon>
        <taxon>Pleosporomycetidae</taxon>
        <taxon>Pleosporales</taxon>
        <taxon>Pleosporineae</taxon>
        <taxon>Pleosporaceae</taxon>
        <taxon>Alternaria</taxon>
        <taxon>Alternaria sect. Ulocladioides</taxon>
    </lineage>
</organism>
<comment type="similarity">
    <text evidence="1">Belongs to the polyketide transferase af380 family.</text>
</comment>
<dbReference type="PANTHER" id="PTHR47751">
    <property type="entry name" value="SUPERFAMILY HYDROLASE, PUTATIVE (AFU_ORTHOLOGUE AFUA_2G16580)-RELATED"/>
    <property type="match status" value="1"/>
</dbReference>
<dbReference type="Gene3D" id="1.10.10.800">
    <property type="match status" value="1"/>
</dbReference>
<dbReference type="SUPFAM" id="SSF53474">
    <property type="entry name" value="alpha/beta-Hydrolases"/>
    <property type="match status" value="1"/>
</dbReference>
<reference evidence="3" key="1">
    <citation type="submission" date="2021-05" db="EMBL/GenBank/DDBJ databases">
        <authorList>
            <person name="Stam R."/>
        </authorList>
    </citation>
    <scope>NUCLEOTIDE SEQUENCE</scope>
    <source>
        <strain evidence="3">CS162</strain>
    </source>
</reference>
<protein>
    <recommendedName>
        <fullName evidence="2">Serine aminopeptidase S33 domain-containing protein</fullName>
    </recommendedName>
</protein>
<proteinExistence type="inferred from homology"/>
<dbReference type="InterPro" id="IPR022742">
    <property type="entry name" value="Hydrolase_4"/>
</dbReference>
<dbReference type="InterPro" id="IPR051411">
    <property type="entry name" value="Polyketide_trans_af380"/>
</dbReference>
<feature type="domain" description="Serine aminopeptidase S33" evidence="2">
    <location>
        <begin position="33"/>
        <end position="166"/>
    </location>
</feature>
<name>A0A8J2MZL6_9PLEO</name>
<dbReference type="RefSeq" id="XP_043168536.1">
    <property type="nucleotide sequence ID" value="XM_043312601.1"/>
</dbReference>
<dbReference type="OrthoDB" id="2498029at2759"/>